<dbReference type="PANTHER" id="PTHR48449:SF1">
    <property type="entry name" value="DUF1985 DOMAIN-CONTAINING PROTEIN"/>
    <property type="match status" value="1"/>
</dbReference>
<name>A0A7G2E0V3_ARATH</name>
<proteinExistence type="predicted"/>
<evidence type="ECO:0000259" key="2">
    <source>
        <dbReference type="Pfam" id="PF09331"/>
    </source>
</evidence>
<evidence type="ECO:0000256" key="1">
    <source>
        <dbReference type="SAM" id="MobiDB-lite"/>
    </source>
</evidence>
<protein>
    <submittedName>
        <fullName evidence="3">(thale cress) hypothetical protein</fullName>
    </submittedName>
</protein>
<evidence type="ECO:0000313" key="4">
    <source>
        <dbReference type="Proteomes" id="UP000516314"/>
    </source>
</evidence>
<reference evidence="3 4" key="1">
    <citation type="submission" date="2020-09" db="EMBL/GenBank/DDBJ databases">
        <authorList>
            <person name="Ashkenazy H."/>
        </authorList>
    </citation>
    <scope>NUCLEOTIDE SEQUENCE [LARGE SCALE GENOMIC DNA]</scope>
    <source>
        <strain evidence="4">cv. Cdm-0</strain>
    </source>
</reference>
<feature type="compositionally biased region" description="Acidic residues" evidence="1">
    <location>
        <begin position="210"/>
        <end position="222"/>
    </location>
</feature>
<gene>
    <name evidence="3" type="ORF">AT9943_LOCUS3204</name>
</gene>
<feature type="compositionally biased region" description="Basic residues" evidence="1">
    <location>
        <begin position="143"/>
        <end position="160"/>
    </location>
</feature>
<dbReference type="PANTHER" id="PTHR48449">
    <property type="entry name" value="DUF1985 DOMAIN-CONTAINING PROTEIN"/>
    <property type="match status" value="1"/>
</dbReference>
<sequence length="534" mass="58735">MIDSKSSTSNDPGELPQRLFALDHYPSKAKINAYSRAEYIGQIAAALKDTPEMTFLLDSPFGDLFRIPTNKASFSGKLVLGLICRQLVTNKRYEMWMVFAGHPIRLGLREWALITGLECGTYPKDKDVESVMQREEAEQVQRKSVKKSTKPRKFVPRRSSRLNNTPKKAATGSLPVEEVPGNDGDGEVSAKQTVSDYDMENIYLGGASSTEEEEGGNSEIEEDSSKLHQNVSDSVMEDNVDRVPSPSHHPEHGIPDGGNFEQLLPDPILSDPALEKMSDDVSSSSHQDVQKGLGGNPEEEVVAPESQQLEEPQSPEVKVRQEFAFEVTEDGNPSAETICGEGEEALKEDKSPIVVDEALEDTALPGFVSPTTVGDFNYEANLSDPSSPTVVVSKVLTQLKDDILAENVSKIPEKVAVPEEVLTQLKDDVLEEKVSEKVAIPEETGKEDDVVEAGVSKTEAIVAPVNEKEKKSVRRRVTFSDDTKNDDKKDPDVTFVEEREAGPEVLVKAGDSLYDPLEKVDEAKFQKLFIRSCN</sequence>
<organism evidence="3 4">
    <name type="scientific">Arabidopsis thaliana</name>
    <name type="common">Mouse-ear cress</name>
    <dbReference type="NCBI Taxonomy" id="3702"/>
    <lineage>
        <taxon>Eukaryota</taxon>
        <taxon>Viridiplantae</taxon>
        <taxon>Streptophyta</taxon>
        <taxon>Embryophyta</taxon>
        <taxon>Tracheophyta</taxon>
        <taxon>Spermatophyta</taxon>
        <taxon>Magnoliopsida</taxon>
        <taxon>eudicotyledons</taxon>
        <taxon>Gunneridae</taxon>
        <taxon>Pentapetalae</taxon>
        <taxon>rosids</taxon>
        <taxon>malvids</taxon>
        <taxon>Brassicales</taxon>
        <taxon>Brassicaceae</taxon>
        <taxon>Camelineae</taxon>
        <taxon>Arabidopsis</taxon>
    </lineage>
</organism>
<dbReference type="Pfam" id="PF09331">
    <property type="entry name" value="DUF1985"/>
    <property type="match status" value="1"/>
</dbReference>
<feature type="domain" description="DUF1985" evidence="2">
    <location>
        <begin position="83"/>
        <end position="142"/>
    </location>
</feature>
<feature type="compositionally biased region" description="Basic and acidic residues" evidence="1">
    <location>
        <begin position="478"/>
        <end position="494"/>
    </location>
</feature>
<feature type="region of interest" description="Disordered" evidence="1">
    <location>
        <begin position="472"/>
        <end position="494"/>
    </location>
</feature>
<feature type="compositionally biased region" description="Low complexity" evidence="1">
    <location>
        <begin position="304"/>
        <end position="316"/>
    </location>
</feature>
<dbReference type="AlphaFoldDB" id="A0A7G2E0V3"/>
<dbReference type="Proteomes" id="UP000516314">
    <property type="component" value="Chromosome 1"/>
</dbReference>
<evidence type="ECO:0000313" key="3">
    <source>
        <dbReference type="EMBL" id="CAD5314783.1"/>
    </source>
</evidence>
<dbReference type="InterPro" id="IPR015410">
    <property type="entry name" value="DUF1985"/>
</dbReference>
<feature type="region of interest" description="Disordered" evidence="1">
    <location>
        <begin position="133"/>
        <end position="317"/>
    </location>
</feature>
<accession>A0A7G2E0V3</accession>
<dbReference type="EMBL" id="LR881466">
    <property type="protein sequence ID" value="CAD5314783.1"/>
    <property type="molecule type" value="Genomic_DNA"/>
</dbReference>